<dbReference type="OrthoDB" id="2082007at2"/>
<evidence type="ECO:0000256" key="2">
    <source>
        <dbReference type="SAM" id="MobiDB-lite"/>
    </source>
</evidence>
<dbReference type="InterPro" id="IPR006343">
    <property type="entry name" value="DnaB/C_C"/>
</dbReference>
<dbReference type="RefSeq" id="WP_074750283.1">
    <property type="nucleotide sequence ID" value="NZ_CAXVJC010000001.1"/>
</dbReference>
<dbReference type="EMBL" id="FOTJ01000001">
    <property type="protein sequence ID" value="SFL13886.1"/>
    <property type="molecule type" value="Genomic_DNA"/>
</dbReference>
<comment type="similarity">
    <text evidence="1">Belongs to the DnaB/DnaD family.</text>
</comment>
<keyword evidence="5" id="KW-0067">ATP-binding</keyword>
<sequence>MRPGDSFSILNRGKISFDADTFSLLYLPIIGRDAFGLYQLLRVFSTGKISHFLEYLDFGLHPFIEALDKLSGIGLVRVFDQQPGYLMEIKSPLTFEEFLADEFYKQLLVSRIGENKVKALAKKHEPDALEITKKFHEVYSVKFEPTHTVVQTEKFDLNSFKSIMENQHLTFANENQDILTLYALTEKFDLNWYELFKAAEQTANADKTLNTANLTRMLAGKSEPLPALSEFPKGFQDLIVISKEVSPRDFLNKLKQQAGGFASQEELKILNNLDKQNITDQVQNILIHYVLIQQGNASLNARFVNTLANDWLRHKVYNAETAVKRILERQQQAEQKQKNNKNYKNPGKLVKKAPQWSNASYVNTTSAEDIAKFEQYKASRRKDKKEN</sequence>
<evidence type="ECO:0000259" key="4">
    <source>
        <dbReference type="Pfam" id="PF25888"/>
    </source>
</evidence>
<dbReference type="Pfam" id="PF25888">
    <property type="entry name" value="WHD_DnaB"/>
    <property type="match status" value="1"/>
</dbReference>
<protein>
    <submittedName>
        <fullName evidence="5">Replicative DNA helicase loader DnaB</fullName>
    </submittedName>
</protein>
<feature type="compositionally biased region" description="Low complexity" evidence="2">
    <location>
        <begin position="330"/>
        <end position="345"/>
    </location>
</feature>
<dbReference type="AlphaFoldDB" id="A0A1I4FAQ2"/>
<evidence type="ECO:0000256" key="1">
    <source>
        <dbReference type="ARBA" id="ARBA00093462"/>
    </source>
</evidence>
<dbReference type="InterPro" id="IPR058660">
    <property type="entry name" value="WHD_DnaB"/>
</dbReference>
<gene>
    <name evidence="5" type="ORF">SAMN05216438_101479</name>
</gene>
<dbReference type="GO" id="GO:0004386">
    <property type="term" value="F:helicase activity"/>
    <property type="evidence" value="ECO:0007669"/>
    <property type="project" value="UniProtKB-KW"/>
</dbReference>
<feature type="domain" description="Replicative helicase loading/DNA remodeling protein DnaB N-terminal winged helix" evidence="4">
    <location>
        <begin position="1"/>
        <end position="219"/>
    </location>
</feature>
<dbReference type="Proteomes" id="UP000181969">
    <property type="component" value="Unassembled WGS sequence"/>
</dbReference>
<evidence type="ECO:0000313" key="5">
    <source>
        <dbReference type="EMBL" id="SFL13886.1"/>
    </source>
</evidence>
<feature type="region of interest" description="Disordered" evidence="2">
    <location>
        <begin position="330"/>
        <end position="355"/>
    </location>
</feature>
<organism evidence="5 6">
    <name type="scientific">Lactococcus garvieae</name>
    <dbReference type="NCBI Taxonomy" id="1363"/>
    <lineage>
        <taxon>Bacteria</taxon>
        <taxon>Bacillati</taxon>
        <taxon>Bacillota</taxon>
        <taxon>Bacilli</taxon>
        <taxon>Lactobacillales</taxon>
        <taxon>Streptococcaceae</taxon>
        <taxon>Lactococcus</taxon>
    </lineage>
</organism>
<feature type="domain" description="DnaB/C C-terminal" evidence="3">
    <location>
        <begin position="252"/>
        <end position="325"/>
    </location>
</feature>
<proteinExistence type="inferred from homology"/>
<keyword evidence="5" id="KW-0547">Nucleotide-binding</keyword>
<evidence type="ECO:0000313" key="6">
    <source>
        <dbReference type="Proteomes" id="UP000181969"/>
    </source>
</evidence>
<dbReference type="Pfam" id="PF07261">
    <property type="entry name" value="DnaB_2"/>
    <property type="match status" value="1"/>
</dbReference>
<keyword evidence="5" id="KW-0347">Helicase</keyword>
<accession>A0A1I4FAQ2</accession>
<keyword evidence="5" id="KW-0378">Hydrolase</keyword>
<name>A0A1I4FAQ2_9LACT</name>
<reference evidence="5 6" key="1">
    <citation type="submission" date="2016-10" db="EMBL/GenBank/DDBJ databases">
        <authorList>
            <person name="de Groot N.N."/>
        </authorList>
    </citation>
    <scope>NUCLEOTIDE SEQUENCE [LARGE SCALE GENOMIC DNA]</scope>
    <source>
        <strain evidence="5 6">M79</strain>
    </source>
</reference>
<evidence type="ECO:0000259" key="3">
    <source>
        <dbReference type="Pfam" id="PF07261"/>
    </source>
</evidence>